<name>A0A6M0QS70_9RHOB</name>
<feature type="transmembrane region" description="Helical" evidence="1">
    <location>
        <begin position="46"/>
        <end position="72"/>
    </location>
</feature>
<dbReference type="RefSeq" id="WP_164624561.1">
    <property type="nucleotide sequence ID" value="NZ_JAAIVJ010000003.1"/>
</dbReference>
<dbReference type="SUPFAM" id="SSF81324">
    <property type="entry name" value="Voltage-gated potassium channels"/>
    <property type="match status" value="1"/>
</dbReference>
<proteinExistence type="predicted"/>
<feature type="transmembrane region" description="Helical" evidence="1">
    <location>
        <begin position="109"/>
        <end position="129"/>
    </location>
</feature>
<comment type="caution">
    <text evidence="3">The sequence shown here is derived from an EMBL/GenBank/DDBJ whole genome shotgun (WGS) entry which is preliminary data.</text>
</comment>
<dbReference type="Gene3D" id="1.10.287.70">
    <property type="match status" value="1"/>
</dbReference>
<keyword evidence="3" id="KW-0406">Ion transport</keyword>
<evidence type="ECO:0000313" key="3">
    <source>
        <dbReference type="EMBL" id="NEY90285.1"/>
    </source>
</evidence>
<organism evidence="3 4">
    <name type="scientific">Tabrizicola oligotrophica</name>
    <dbReference type="NCBI Taxonomy" id="2710650"/>
    <lineage>
        <taxon>Bacteria</taxon>
        <taxon>Pseudomonadati</taxon>
        <taxon>Pseudomonadota</taxon>
        <taxon>Alphaproteobacteria</taxon>
        <taxon>Rhodobacterales</taxon>
        <taxon>Paracoccaceae</taxon>
        <taxon>Tabrizicola</taxon>
    </lineage>
</organism>
<keyword evidence="1" id="KW-0472">Membrane</keyword>
<feature type="domain" description="Potassium channel" evidence="2">
    <location>
        <begin position="61"/>
        <end position="133"/>
    </location>
</feature>
<feature type="transmembrane region" description="Helical" evidence="1">
    <location>
        <begin position="6"/>
        <end position="26"/>
    </location>
</feature>
<evidence type="ECO:0000259" key="2">
    <source>
        <dbReference type="Pfam" id="PF07885"/>
    </source>
</evidence>
<dbReference type="GO" id="GO:0034220">
    <property type="term" value="P:monoatomic ion transmembrane transport"/>
    <property type="evidence" value="ECO:0007669"/>
    <property type="project" value="UniProtKB-KW"/>
</dbReference>
<reference evidence="3 4" key="1">
    <citation type="submission" date="2020-02" db="EMBL/GenBank/DDBJ databases">
        <authorList>
            <person name="Chen W.-M."/>
        </authorList>
    </citation>
    <scope>NUCLEOTIDE SEQUENCE [LARGE SCALE GENOMIC DNA]</scope>
    <source>
        <strain evidence="3 4">KMS-5</strain>
    </source>
</reference>
<protein>
    <submittedName>
        <fullName evidence="3">Two pore domain potassium channel family protein</fullName>
    </submittedName>
</protein>
<dbReference type="Pfam" id="PF07885">
    <property type="entry name" value="Ion_trans_2"/>
    <property type="match status" value="1"/>
</dbReference>
<feature type="transmembrane region" description="Helical" evidence="1">
    <location>
        <begin position="84"/>
        <end position="102"/>
    </location>
</feature>
<evidence type="ECO:0000256" key="1">
    <source>
        <dbReference type="SAM" id="Phobius"/>
    </source>
</evidence>
<dbReference type="Proteomes" id="UP000477782">
    <property type="component" value="Unassembled WGS sequence"/>
</dbReference>
<evidence type="ECO:0000313" key="4">
    <source>
        <dbReference type="Proteomes" id="UP000477782"/>
    </source>
</evidence>
<dbReference type="InterPro" id="IPR013099">
    <property type="entry name" value="K_chnl_dom"/>
</dbReference>
<keyword evidence="4" id="KW-1185">Reference proteome</keyword>
<dbReference type="EMBL" id="JAAIVJ010000003">
    <property type="protein sequence ID" value="NEY90285.1"/>
    <property type="molecule type" value="Genomic_DNA"/>
</dbReference>
<keyword evidence="1" id="KW-1133">Transmembrane helix</keyword>
<keyword evidence="1" id="KW-0812">Transmembrane</keyword>
<dbReference type="AlphaFoldDB" id="A0A6M0QS70"/>
<accession>A0A6M0QS70</accession>
<keyword evidence="3" id="KW-0407">Ion channel</keyword>
<sequence>MVLQITVGTALLLTNILIAAVAAMLLEVMFQRTHSWMLREPHRPKLVLMIAGVSLWVLGVVTAAVWVWALAYLELGAFGTLEEAVYFSLVCFTTLGFGDVLLPQEWRILAGMTAANGFLNFGLLTALLIEALRQIRLGQVERRRTPSR</sequence>
<gene>
    <name evidence="3" type="ORF">G4Z14_08230</name>
</gene>
<keyword evidence="3" id="KW-0813">Transport</keyword>